<sequence length="81" mass="9443">MEDSTMNIMKAFGGTMLHPGRGGEMIRCFNAMNHKQYRRFKLSVLHAAGISRNDPRFDFLNVGKRTKRRISKPYGKTRRRV</sequence>
<dbReference type="EMBL" id="MN739225">
    <property type="protein sequence ID" value="QHS94444.1"/>
    <property type="molecule type" value="Genomic_DNA"/>
</dbReference>
<dbReference type="AlphaFoldDB" id="A0A6C0BS45"/>
<protein>
    <submittedName>
        <fullName evidence="1">Uncharacterized protein</fullName>
    </submittedName>
</protein>
<evidence type="ECO:0000313" key="1">
    <source>
        <dbReference type="EMBL" id="QHS94444.1"/>
    </source>
</evidence>
<organism evidence="1">
    <name type="scientific">viral metagenome</name>
    <dbReference type="NCBI Taxonomy" id="1070528"/>
    <lineage>
        <taxon>unclassified sequences</taxon>
        <taxon>metagenomes</taxon>
        <taxon>organismal metagenomes</taxon>
    </lineage>
</organism>
<name>A0A6C0BS45_9ZZZZ</name>
<proteinExistence type="predicted"/>
<reference evidence="1" key="1">
    <citation type="journal article" date="2020" name="Nature">
        <title>Giant virus diversity and host interactions through global metagenomics.</title>
        <authorList>
            <person name="Schulz F."/>
            <person name="Roux S."/>
            <person name="Paez-Espino D."/>
            <person name="Jungbluth S."/>
            <person name="Walsh D.A."/>
            <person name="Denef V.J."/>
            <person name="McMahon K.D."/>
            <person name="Konstantinidis K.T."/>
            <person name="Eloe-Fadrosh E.A."/>
            <person name="Kyrpides N.C."/>
            <person name="Woyke T."/>
        </authorList>
    </citation>
    <scope>NUCLEOTIDE SEQUENCE</scope>
    <source>
        <strain evidence="1">GVMAG-M-3300018416-45</strain>
    </source>
</reference>
<accession>A0A6C0BS45</accession>